<keyword evidence="3" id="KW-1185">Reference proteome</keyword>
<name>F8B157_9ACTN</name>
<evidence type="ECO:0000313" key="2">
    <source>
        <dbReference type="EMBL" id="AEH08793.1"/>
    </source>
</evidence>
<protein>
    <submittedName>
        <fullName evidence="2">Uncharacterized protein</fullName>
    </submittedName>
</protein>
<dbReference type="KEGG" id="fsy:FsymDg_1311"/>
<dbReference type="EMBL" id="CP002801">
    <property type="protein sequence ID" value="AEH08793.1"/>
    <property type="molecule type" value="Genomic_DNA"/>
</dbReference>
<feature type="compositionally biased region" description="Low complexity" evidence="1">
    <location>
        <begin position="61"/>
        <end position="73"/>
    </location>
</feature>
<proteinExistence type="predicted"/>
<gene>
    <name evidence="2" type="ordered locus">FsymDg_1311</name>
</gene>
<feature type="region of interest" description="Disordered" evidence="1">
    <location>
        <begin position="60"/>
        <end position="174"/>
    </location>
</feature>
<accession>F8B157</accession>
<dbReference type="Proteomes" id="UP000001549">
    <property type="component" value="Chromosome"/>
</dbReference>
<evidence type="ECO:0000313" key="3">
    <source>
        <dbReference type="Proteomes" id="UP000001549"/>
    </source>
</evidence>
<organism evidence="2 3">
    <name type="scientific">Candidatus Protofrankia datiscae</name>
    <dbReference type="NCBI Taxonomy" id="2716812"/>
    <lineage>
        <taxon>Bacteria</taxon>
        <taxon>Bacillati</taxon>
        <taxon>Actinomycetota</taxon>
        <taxon>Actinomycetes</taxon>
        <taxon>Frankiales</taxon>
        <taxon>Frankiaceae</taxon>
        <taxon>Protofrankia</taxon>
    </lineage>
</organism>
<sequence length="234" mass="24210">MALRISVDLDDLRWADLFRFVDLARNCGIGADDPVDVITYGNDPLSVSLSARIYPPADAFGPGEPELGGEPAGRSNVPAIGAAQPSSNGSSFGYDPPADERGPGGNGAHYPSFETPSERPGPGGPPNLPSFSGGYDGQGERGGAPPTAVATHYPSFDGQGERLGPGGAGGQFAGFEPVFDRQAGAIQGGIKEPVPGGPGVPGQVDSPYVEEFARLQEGLMRQVRRPDEVRPERG</sequence>
<dbReference type="AlphaFoldDB" id="F8B157"/>
<feature type="region of interest" description="Disordered" evidence="1">
    <location>
        <begin position="188"/>
        <end position="207"/>
    </location>
</feature>
<evidence type="ECO:0000256" key="1">
    <source>
        <dbReference type="SAM" id="MobiDB-lite"/>
    </source>
</evidence>
<dbReference type="HOGENOM" id="CLU_1254407_0_0_11"/>
<reference evidence="2 3" key="1">
    <citation type="submission" date="2011-05" db="EMBL/GenBank/DDBJ databases">
        <title>Complete sequence of chromosome of Frankia symbiont of Datisca glomerata.</title>
        <authorList>
            <consortium name="US DOE Joint Genome Institute"/>
            <person name="Lucas S."/>
            <person name="Han J."/>
            <person name="Lapidus A."/>
            <person name="Cheng J.-F."/>
            <person name="Goodwin L."/>
            <person name="Pitluck S."/>
            <person name="Peters L."/>
            <person name="Mikhailova N."/>
            <person name="Chertkov O."/>
            <person name="Teshima H."/>
            <person name="Han C."/>
            <person name="Tapia R."/>
            <person name="Land M."/>
            <person name="Hauser L."/>
            <person name="Kyrpides N."/>
            <person name="Ivanova N."/>
            <person name="Pagani I."/>
            <person name="Berry A."/>
            <person name="Pawlowski K."/>
            <person name="Persson T."/>
            <person name="Vanden Heuvel B."/>
            <person name="Benson D."/>
            <person name="Woyke T."/>
        </authorList>
    </citation>
    <scope>NUCLEOTIDE SEQUENCE [LARGE SCALE GENOMIC DNA]</scope>
    <source>
        <strain evidence="3">4085684</strain>
    </source>
</reference>
<feature type="compositionally biased region" description="Gly residues" evidence="1">
    <location>
        <begin position="161"/>
        <end position="172"/>
    </location>
</feature>
<dbReference type="RefSeq" id="WP_013872767.1">
    <property type="nucleotide sequence ID" value="NC_015656.1"/>
</dbReference>